<sequence>MGPAHTENEVEPEIDHGTLRRFLRARSLNVEKALKSLREHLKWMQVFKPNGFIDESNMKSELAKKKIWLSYWGAFGYPIGVLLAQKHRTSDRDLDEFICKRYTIHHAFMWSGIQD</sequence>
<gene>
    <name evidence="3" type="ORF">KP509_26G004100</name>
</gene>
<accession>A0A8T2RJL6</accession>
<comment type="caution">
    <text evidence="3">The sequence shown here is derived from an EMBL/GenBank/DDBJ whole genome shotgun (WGS) entry which is preliminary data.</text>
</comment>
<evidence type="ECO:0000313" key="4">
    <source>
        <dbReference type="Proteomes" id="UP000825935"/>
    </source>
</evidence>
<dbReference type="OrthoDB" id="1434354at2759"/>
<dbReference type="InterPro" id="IPR011074">
    <property type="entry name" value="CRAL/TRIO_N_dom"/>
</dbReference>
<dbReference type="OMA" id="PAHTENE"/>
<dbReference type="SUPFAM" id="SSF46938">
    <property type="entry name" value="CRAL/TRIO N-terminal domain"/>
    <property type="match status" value="1"/>
</dbReference>
<keyword evidence="4" id="KW-1185">Reference proteome</keyword>
<evidence type="ECO:0000256" key="1">
    <source>
        <dbReference type="SAM" id="Phobius"/>
    </source>
</evidence>
<organism evidence="3 4">
    <name type="scientific">Ceratopteris richardii</name>
    <name type="common">Triangle waterfern</name>
    <dbReference type="NCBI Taxonomy" id="49495"/>
    <lineage>
        <taxon>Eukaryota</taxon>
        <taxon>Viridiplantae</taxon>
        <taxon>Streptophyta</taxon>
        <taxon>Embryophyta</taxon>
        <taxon>Tracheophyta</taxon>
        <taxon>Polypodiopsida</taxon>
        <taxon>Polypodiidae</taxon>
        <taxon>Polypodiales</taxon>
        <taxon>Pteridineae</taxon>
        <taxon>Pteridaceae</taxon>
        <taxon>Parkerioideae</taxon>
        <taxon>Ceratopteris</taxon>
    </lineage>
</organism>
<keyword evidence="1" id="KW-0812">Transmembrane</keyword>
<reference evidence="3" key="1">
    <citation type="submission" date="2021-08" db="EMBL/GenBank/DDBJ databases">
        <title>WGS assembly of Ceratopteris richardii.</title>
        <authorList>
            <person name="Marchant D.B."/>
            <person name="Chen G."/>
            <person name="Jenkins J."/>
            <person name="Shu S."/>
            <person name="Leebens-Mack J."/>
            <person name="Grimwood J."/>
            <person name="Schmutz J."/>
            <person name="Soltis P."/>
            <person name="Soltis D."/>
            <person name="Chen Z.-H."/>
        </authorList>
    </citation>
    <scope>NUCLEOTIDE SEQUENCE</scope>
    <source>
        <strain evidence="3">Whitten #5841</strain>
        <tissue evidence="3">Leaf</tissue>
    </source>
</reference>
<dbReference type="SMART" id="SM01100">
    <property type="entry name" value="CRAL_TRIO_N"/>
    <property type="match status" value="1"/>
</dbReference>
<dbReference type="InterPro" id="IPR036273">
    <property type="entry name" value="CRAL/TRIO_N_dom_sf"/>
</dbReference>
<dbReference type="EMBL" id="CM035431">
    <property type="protein sequence ID" value="KAH7296014.1"/>
    <property type="molecule type" value="Genomic_DNA"/>
</dbReference>
<keyword evidence="1" id="KW-0472">Membrane</keyword>
<keyword evidence="1" id="KW-1133">Transmembrane helix</keyword>
<evidence type="ECO:0000313" key="3">
    <source>
        <dbReference type="EMBL" id="KAH7296014.1"/>
    </source>
</evidence>
<dbReference type="Pfam" id="PF03765">
    <property type="entry name" value="CRAL_TRIO_N"/>
    <property type="match status" value="1"/>
</dbReference>
<name>A0A8T2RJL6_CERRI</name>
<dbReference type="AlphaFoldDB" id="A0A8T2RJL6"/>
<dbReference type="Proteomes" id="UP000825935">
    <property type="component" value="Chromosome 26"/>
</dbReference>
<feature type="domain" description="CRAL/TRIO N-terminal" evidence="2">
    <location>
        <begin position="15"/>
        <end position="40"/>
    </location>
</feature>
<feature type="transmembrane region" description="Helical" evidence="1">
    <location>
        <begin position="67"/>
        <end position="84"/>
    </location>
</feature>
<dbReference type="PANTHER" id="PTHR46277:SF3">
    <property type="entry name" value="BINDING PROTEIN, PUTATIVE-RELATED"/>
    <property type="match status" value="1"/>
</dbReference>
<evidence type="ECO:0000259" key="2">
    <source>
        <dbReference type="SMART" id="SM01100"/>
    </source>
</evidence>
<protein>
    <recommendedName>
        <fullName evidence="2">CRAL/TRIO N-terminal domain-containing protein</fullName>
    </recommendedName>
</protein>
<dbReference type="InterPro" id="IPR036865">
    <property type="entry name" value="CRAL-TRIO_dom_sf"/>
</dbReference>
<proteinExistence type="predicted"/>
<dbReference type="PANTHER" id="PTHR46277">
    <property type="entry name" value="OS03G0850700 PROTEIN"/>
    <property type="match status" value="1"/>
</dbReference>
<dbReference type="Gene3D" id="3.40.525.10">
    <property type="entry name" value="CRAL-TRIO lipid binding domain"/>
    <property type="match status" value="1"/>
</dbReference>